<organism evidence="1 2">
    <name type="scientific">Pyricularia grisea</name>
    <name type="common">Crabgrass-specific blast fungus</name>
    <name type="synonym">Magnaporthe grisea</name>
    <dbReference type="NCBI Taxonomy" id="148305"/>
    <lineage>
        <taxon>Eukaryota</taxon>
        <taxon>Fungi</taxon>
        <taxon>Dikarya</taxon>
        <taxon>Ascomycota</taxon>
        <taxon>Pezizomycotina</taxon>
        <taxon>Sordariomycetes</taxon>
        <taxon>Sordariomycetidae</taxon>
        <taxon>Magnaporthales</taxon>
        <taxon>Pyriculariaceae</taxon>
        <taxon>Pyricularia</taxon>
    </lineage>
</organism>
<sequence length="129" mass="14574">MAISLEDLIKDNKERYPKEHVYNFDFFHNYIQYLVNAATEEVTMNMPLNFKPLFRLDNKAVDVAEMIPIPIGIIRGAWSVDPDKDVALYWTNPKFKPSTPVSPIFREIASSFGAKFAGSGGPSKAAPRH</sequence>
<reference evidence="2" key="1">
    <citation type="journal article" date="2019" name="Mol. Biol. Evol.">
        <title>Blast fungal genomes show frequent chromosomal changes, gene gains and losses, and effector gene turnover.</title>
        <authorList>
            <person name="Gomez Luciano L.B."/>
            <person name="Jason Tsai I."/>
            <person name="Chuma I."/>
            <person name="Tosa Y."/>
            <person name="Chen Y.H."/>
            <person name="Li J.Y."/>
            <person name="Li M.Y."/>
            <person name="Jade Lu M.Y."/>
            <person name="Nakayashiki H."/>
            <person name="Li W.H."/>
        </authorList>
    </citation>
    <scope>NUCLEOTIDE SEQUENCE</scope>
    <source>
        <strain evidence="2">NI907</strain>
    </source>
</reference>
<keyword evidence="1" id="KW-1185">Reference proteome</keyword>
<proteinExistence type="predicted"/>
<reference evidence="2" key="2">
    <citation type="submission" date="2019-10" db="EMBL/GenBank/DDBJ databases">
        <authorList>
            <consortium name="NCBI Genome Project"/>
        </authorList>
    </citation>
    <scope>NUCLEOTIDE SEQUENCE</scope>
    <source>
        <strain evidence="2">NI907</strain>
    </source>
</reference>
<accession>A0A6P8BM50</accession>
<dbReference type="RefSeq" id="XP_030988137.1">
    <property type="nucleotide sequence ID" value="XM_031121941.1"/>
</dbReference>
<dbReference type="AlphaFoldDB" id="A0A6P8BM50"/>
<evidence type="ECO:0000313" key="1">
    <source>
        <dbReference type="Proteomes" id="UP000515153"/>
    </source>
</evidence>
<dbReference type="GeneID" id="41956853"/>
<dbReference type="Proteomes" id="UP000515153">
    <property type="component" value="Unplaced"/>
</dbReference>
<evidence type="ECO:0000313" key="2">
    <source>
        <dbReference type="RefSeq" id="XP_030988137.1"/>
    </source>
</evidence>
<name>A0A6P8BM50_PYRGI</name>
<reference evidence="2" key="3">
    <citation type="submission" date="2025-08" db="UniProtKB">
        <authorList>
            <consortium name="RefSeq"/>
        </authorList>
    </citation>
    <scope>IDENTIFICATION</scope>
    <source>
        <strain evidence="2">NI907</strain>
    </source>
</reference>
<protein>
    <submittedName>
        <fullName evidence="2">Uncharacterized protein</fullName>
    </submittedName>
</protein>
<gene>
    <name evidence="2" type="ORF">PgNI_01869</name>
</gene>
<dbReference type="KEGG" id="pgri:PgNI_01869"/>